<evidence type="ECO:0000256" key="5">
    <source>
        <dbReference type="SAM" id="Coils"/>
    </source>
</evidence>
<evidence type="ECO:0000256" key="1">
    <source>
        <dbReference type="ARBA" id="ARBA00022723"/>
    </source>
</evidence>
<keyword evidence="8" id="KW-1185">Reference proteome</keyword>
<gene>
    <name evidence="7" type="ordered locus">Saut_1192</name>
</gene>
<accession>E0USZ9</accession>
<dbReference type="InterPro" id="IPR000962">
    <property type="entry name" value="Znf_DskA_TraR"/>
</dbReference>
<dbReference type="STRING" id="563040.Saut_1192"/>
<dbReference type="Pfam" id="PF01258">
    <property type="entry name" value="zf-dskA_traR"/>
    <property type="match status" value="1"/>
</dbReference>
<keyword evidence="1" id="KW-0479">Metal-binding</keyword>
<proteinExistence type="predicted"/>
<evidence type="ECO:0000256" key="2">
    <source>
        <dbReference type="ARBA" id="ARBA00022771"/>
    </source>
</evidence>
<feature type="domain" description="Zinc finger DksA/TraR C4-type" evidence="6">
    <location>
        <begin position="82"/>
        <end position="106"/>
    </location>
</feature>
<dbReference type="eggNOG" id="COG1734">
    <property type="taxonomic scope" value="Bacteria"/>
</dbReference>
<evidence type="ECO:0000256" key="3">
    <source>
        <dbReference type="ARBA" id="ARBA00022833"/>
    </source>
</evidence>
<organism evidence="7 8">
    <name type="scientific">Sulfurimonas autotrophica (strain ATCC BAA-671 / DSM 16294 / JCM 11897 / OK10)</name>
    <dbReference type="NCBI Taxonomy" id="563040"/>
    <lineage>
        <taxon>Bacteria</taxon>
        <taxon>Pseudomonadati</taxon>
        <taxon>Campylobacterota</taxon>
        <taxon>Epsilonproteobacteria</taxon>
        <taxon>Campylobacterales</taxon>
        <taxon>Sulfurimonadaceae</taxon>
        <taxon>Sulfurimonas</taxon>
    </lineage>
</organism>
<protein>
    <submittedName>
        <fullName evidence="7">Transcriptional regulator, TraR/DksA family</fullName>
    </submittedName>
</protein>
<keyword evidence="2" id="KW-0863">Zinc-finger</keyword>
<dbReference type="PANTHER" id="PTHR33823:SF5">
    <property type="entry name" value="DNAK SUPPRESSOR PROTEIN"/>
    <property type="match status" value="1"/>
</dbReference>
<sequence>MSRKDLNFKKFETMLKKEKEKIEKNLKIIKDEVNTIAREDEIDDTVDMAELQIENKIDQTILHKLEAEILNINDALKRIKSGTYGICEKTGMPIPVERLLANPSARTIEDE</sequence>
<dbReference type="HOGENOM" id="CLU_043144_4_3_7"/>
<keyword evidence="3" id="KW-0862">Zinc</keyword>
<evidence type="ECO:0000313" key="8">
    <source>
        <dbReference type="Proteomes" id="UP000007803"/>
    </source>
</evidence>
<feature type="coiled-coil region" evidence="5">
    <location>
        <begin position="12"/>
        <end position="68"/>
    </location>
</feature>
<evidence type="ECO:0000256" key="4">
    <source>
        <dbReference type="PROSITE-ProRule" id="PRU00510"/>
    </source>
</evidence>
<dbReference type="AlphaFoldDB" id="E0USZ9"/>
<dbReference type="EMBL" id="CP002205">
    <property type="protein sequence ID" value="ADN09240.1"/>
    <property type="molecule type" value="Genomic_DNA"/>
</dbReference>
<dbReference type="SUPFAM" id="SSF109635">
    <property type="entry name" value="DnaK suppressor protein DksA, alpha-hairpin domain"/>
    <property type="match status" value="1"/>
</dbReference>
<comment type="caution">
    <text evidence="4">Lacks conserved residue(s) required for the propagation of feature annotation.</text>
</comment>
<name>E0USZ9_SULAO</name>
<evidence type="ECO:0000313" key="7">
    <source>
        <dbReference type="EMBL" id="ADN09240.1"/>
    </source>
</evidence>
<dbReference type="PANTHER" id="PTHR33823">
    <property type="entry name" value="RNA POLYMERASE-BINDING TRANSCRIPTION FACTOR DKSA-RELATED"/>
    <property type="match status" value="1"/>
</dbReference>
<keyword evidence="5" id="KW-0175">Coiled coil</keyword>
<dbReference type="KEGG" id="sua:Saut_1192"/>
<dbReference type="PROSITE" id="PS51128">
    <property type="entry name" value="ZF_DKSA_2"/>
    <property type="match status" value="1"/>
</dbReference>
<evidence type="ECO:0000259" key="6">
    <source>
        <dbReference type="Pfam" id="PF01258"/>
    </source>
</evidence>
<dbReference type="Proteomes" id="UP000007803">
    <property type="component" value="Chromosome"/>
</dbReference>
<reference evidence="8" key="1">
    <citation type="journal article" date="2010" name="Stand. Genomic Sci.">
        <title>Complete genome sequence of Sulfurimonas autotrophica type strain (OK10).</title>
        <authorList>
            <person name="Sikorski J."/>
            <person name="Munk C."/>
            <person name="Lapidus A."/>
            <person name="Djao O."/>
            <person name="Lucas S."/>
            <person name="Glavina Del Rio T."/>
            <person name="Nolan M."/>
            <person name="Tice H."/>
            <person name="Han C."/>
            <person name="Cheng J."/>
            <person name="Tapia R."/>
            <person name="Goodwin L."/>
            <person name="Pitluck S."/>
            <person name="Liolios K."/>
            <person name="Ivanova N."/>
            <person name="Mavromatis K."/>
            <person name="Mikhailova N."/>
            <person name="Pati A."/>
            <person name="Sims D."/>
            <person name="Meincke L."/>
            <person name="Brettin T."/>
            <person name="Detter J."/>
            <person name="Chen A."/>
            <person name="Palaniappan K."/>
            <person name="Land M."/>
            <person name="Hauser L."/>
            <person name="Chang Y."/>
            <person name="Jeffries C."/>
            <person name="Rohde M."/>
            <person name="Lang E."/>
            <person name="Spring S."/>
            <person name="Goker M."/>
            <person name="Woyke T."/>
            <person name="Bristow J."/>
            <person name="Eisen J."/>
            <person name="Markowitz V."/>
            <person name="Hugenholtz P."/>
            <person name="Kyrpides N."/>
            <person name="Klenk H."/>
        </authorList>
    </citation>
    <scope>NUCLEOTIDE SEQUENCE [LARGE SCALE GENOMIC DNA]</scope>
    <source>
        <strain evidence="8">ATCC BAA-671 / DSM 16294 / JCM 11897 / OK10</strain>
    </source>
</reference>
<dbReference type="InterPro" id="IPR037187">
    <property type="entry name" value="DnaK_N"/>
</dbReference>
<dbReference type="GO" id="GO:0008270">
    <property type="term" value="F:zinc ion binding"/>
    <property type="evidence" value="ECO:0007669"/>
    <property type="project" value="UniProtKB-KW"/>
</dbReference>
<dbReference type="Gene3D" id="1.20.120.910">
    <property type="entry name" value="DksA, coiled-coil domain"/>
    <property type="match status" value="1"/>
</dbReference>
<dbReference type="RefSeq" id="WP_013326993.1">
    <property type="nucleotide sequence ID" value="NC_014506.1"/>
</dbReference>